<organism evidence="1 2">
    <name type="scientific">Botryobasidium botryosum (strain FD-172 SS1)</name>
    <dbReference type="NCBI Taxonomy" id="930990"/>
    <lineage>
        <taxon>Eukaryota</taxon>
        <taxon>Fungi</taxon>
        <taxon>Dikarya</taxon>
        <taxon>Basidiomycota</taxon>
        <taxon>Agaricomycotina</taxon>
        <taxon>Agaricomycetes</taxon>
        <taxon>Cantharellales</taxon>
        <taxon>Botryobasidiaceae</taxon>
        <taxon>Botryobasidium</taxon>
    </lineage>
</organism>
<name>A0A067LXA5_BOTB1</name>
<dbReference type="Proteomes" id="UP000027195">
    <property type="component" value="Unassembled WGS sequence"/>
</dbReference>
<keyword evidence="2" id="KW-1185">Reference proteome</keyword>
<reference evidence="2" key="1">
    <citation type="journal article" date="2014" name="Proc. Natl. Acad. Sci. U.S.A.">
        <title>Extensive sampling of basidiomycete genomes demonstrates inadequacy of the white-rot/brown-rot paradigm for wood decay fungi.</title>
        <authorList>
            <person name="Riley R."/>
            <person name="Salamov A.A."/>
            <person name="Brown D.W."/>
            <person name="Nagy L.G."/>
            <person name="Floudas D."/>
            <person name="Held B.W."/>
            <person name="Levasseur A."/>
            <person name="Lombard V."/>
            <person name="Morin E."/>
            <person name="Otillar R."/>
            <person name="Lindquist E.A."/>
            <person name="Sun H."/>
            <person name="LaButti K.M."/>
            <person name="Schmutz J."/>
            <person name="Jabbour D."/>
            <person name="Luo H."/>
            <person name="Baker S.E."/>
            <person name="Pisabarro A.G."/>
            <person name="Walton J.D."/>
            <person name="Blanchette R.A."/>
            <person name="Henrissat B."/>
            <person name="Martin F."/>
            <person name="Cullen D."/>
            <person name="Hibbett D.S."/>
            <person name="Grigoriev I.V."/>
        </authorList>
    </citation>
    <scope>NUCLEOTIDE SEQUENCE [LARGE SCALE GENOMIC DNA]</scope>
    <source>
        <strain evidence="2">FD-172 SS1</strain>
    </source>
</reference>
<sequence>MPAVFTSDGVFLHYQCDHARCQRTTAHPDTRRGAHYAWCQTHSAERLAVNYTALDDAYLSERDELRLTWLAYYPDGRPRASHLGPSELGIPLHAEADVRILQRWRGSADHLYQQIAKPINARMDHARTFYRGDSHIGQDAAFRLLIQEQAQLLRQMSDLDEIIRQRQRR</sequence>
<dbReference type="EMBL" id="KL198118">
    <property type="protein sequence ID" value="KDQ06965.1"/>
    <property type="molecule type" value="Genomic_DNA"/>
</dbReference>
<proteinExistence type="predicted"/>
<evidence type="ECO:0000313" key="2">
    <source>
        <dbReference type="Proteomes" id="UP000027195"/>
    </source>
</evidence>
<evidence type="ECO:0000313" key="1">
    <source>
        <dbReference type="EMBL" id="KDQ06965.1"/>
    </source>
</evidence>
<gene>
    <name evidence="1" type="ORF">BOTBODRAFT_70679</name>
</gene>
<dbReference type="AlphaFoldDB" id="A0A067LXA5"/>
<dbReference type="InParanoid" id="A0A067LXA5"/>
<accession>A0A067LXA5</accession>
<dbReference type="HOGENOM" id="CLU_1578260_0_0_1"/>
<protein>
    <submittedName>
        <fullName evidence="1">Uncharacterized protein</fullName>
    </submittedName>
</protein>